<dbReference type="Gene3D" id="2.170.130.10">
    <property type="entry name" value="TonB-dependent receptor, plug domain"/>
    <property type="match status" value="1"/>
</dbReference>
<dbReference type="InterPro" id="IPR036942">
    <property type="entry name" value="Beta-barrel_TonB_sf"/>
</dbReference>
<evidence type="ECO:0000256" key="4">
    <source>
        <dbReference type="ARBA" id="ARBA00022692"/>
    </source>
</evidence>
<keyword evidence="3 8" id="KW-1134">Transmembrane beta strand</keyword>
<dbReference type="InterPro" id="IPR023997">
    <property type="entry name" value="TonB-dep_OMP_SusC/RagA_CS"/>
</dbReference>
<dbReference type="SUPFAM" id="SSF49464">
    <property type="entry name" value="Carboxypeptidase regulatory domain-like"/>
    <property type="match status" value="1"/>
</dbReference>
<dbReference type="InterPro" id="IPR039426">
    <property type="entry name" value="TonB-dep_rcpt-like"/>
</dbReference>
<evidence type="ECO:0000313" key="12">
    <source>
        <dbReference type="EMBL" id="MBR8535299.1"/>
    </source>
</evidence>
<protein>
    <submittedName>
        <fullName evidence="12">TonB-dependent receptor</fullName>
    </submittedName>
</protein>
<evidence type="ECO:0000256" key="2">
    <source>
        <dbReference type="ARBA" id="ARBA00022448"/>
    </source>
</evidence>
<dbReference type="InterPro" id="IPR023996">
    <property type="entry name" value="TonB-dep_OMP_SusC/RagA"/>
</dbReference>
<dbReference type="FunFam" id="2.60.40.1120:FF:000003">
    <property type="entry name" value="Outer membrane protein Omp121"/>
    <property type="match status" value="1"/>
</dbReference>
<evidence type="ECO:0000256" key="9">
    <source>
        <dbReference type="RuleBase" id="RU003357"/>
    </source>
</evidence>
<dbReference type="RefSeq" id="WP_212189203.1">
    <property type="nucleotide sequence ID" value="NZ_JAGTAR010000008.1"/>
</dbReference>
<comment type="caution">
    <text evidence="12">The sequence shown here is derived from an EMBL/GenBank/DDBJ whole genome shotgun (WGS) entry which is preliminary data.</text>
</comment>
<evidence type="ECO:0000256" key="7">
    <source>
        <dbReference type="ARBA" id="ARBA00023237"/>
    </source>
</evidence>
<dbReference type="Gene3D" id="2.40.170.20">
    <property type="entry name" value="TonB-dependent receptor, beta-barrel domain"/>
    <property type="match status" value="1"/>
</dbReference>
<dbReference type="InterPro" id="IPR012910">
    <property type="entry name" value="Plug_dom"/>
</dbReference>
<dbReference type="Pfam" id="PF13715">
    <property type="entry name" value="CarbopepD_reg_2"/>
    <property type="match status" value="1"/>
</dbReference>
<dbReference type="Gene3D" id="2.60.40.1120">
    <property type="entry name" value="Carboxypeptidase-like, regulatory domain"/>
    <property type="match status" value="1"/>
</dbReference>
<keyword evidence="2 8" id="KW-0813">Transport</keyword>
<evidence type="ECO:0000256" key="3">
    <source>
        <dbReference type="ARBA" id="ARBA00022452"/>
    </source>
</evidence>
<reference evidence="12" key="2">
    <citation type="submission" date="2021-04" db="EMBL/GenBank/DDBJ databases">
        <authorList>
            <person name="Zhang T."/>
            <person name="Zhang Y."/>
            <person name="Lu D."/>
            <person name="Zuo D."/>
            <person name="Du Z."/>
        </authorList>
    </citation>
    <scope>NUCLEOTIDE SEQUENCE</scope>
    <source>
        <strain evidence="12">JR1</strain>
    </source>
</reference>
<proteinExistence type="inferred from homology"/>
<feature type="domain" description="TonB-dependent receptor plug" evidence="11">
    <location>
        <begin position="133"/>
        <end position="238"/>
    </location>
</feature>
<keyword evidence="5 9" id="KW-0798">TonB box</keyword>
<evidence type="ECO:0000256" key="5">
    <source>
        <dbReference type="ARBA" id="ARBA00023077"/>
    </source>
</evidence>
<dbReference type="Proteomes" id="UP000679220">
    <property type="component" value="Unassembled WGS sequence"/>
</dbReference>
<evidence type="ECO:0000259" key="11">
    <source>
        <dbReference type="Pfam" id="PF07715"/>
    </source>
</evidence>
<name>A0A941F2W2_9BACT</name>
<comment type="similarity">
    <text evidence="8 9">Belongs to the TonB-dependent receptor family.</text>
</comment>
<dbReference type="SUPFAM" id="SSF56935">
    <property type="entry name" value="Porins"/>
    <property type="match status" value="1"/>
</dbReference>
<evidence type="ECO:0000256" key="8">
    <source>
        <dbReference type="PROSITE-ProRule" id="PRU01360"/>
    </source>
</evidence>
<dbReference type="FunFam" id="2.170.130.10:FF:000008">
    <property type="entry name" value="SusC/RagA family TonB-linked outer membrane protein"/>
    <property type="match status" value="1"/>
</dbReference>
<dbReference type="PROSITE" id="PS52016">
    <property type="entry name" value="TONB_DEPENDENT_REC_3"/>
    <property type="match status" value="1"/>
</dbReference>
<dbReference type="GO" id="GO:0009279">
    <property type="term" value="C:cell outer membrane"/>
    <property type="evidence" value="ECO:0007669"/>
    <property type="project" value="UniProtKB-SubCell"/>
</dbReference>
<keyword evidence="7 8" id="KW-0998">Cell outer membrane</keyword>
<dbReference type="InterPro" id="IPR000531">
    <property type="entry name" value="Beta-barrel_TonB"/>
</dbReference>
<keyword evidence="13" id="KW-1185">Reference proteome</keyword>
<keyword evidence="4 8" id="KW-0812">Transmembrane</keyword>
<comment type="subcellular location">
    <subcellularLocation>
        <location evidence="1 8">Cell outer membrane</location>
        <topology evidence="1 8">Multi-pass membrane protein</topology>
    </subcellularLocation>
</comment>
<gene>
    <name evidence="12" type="ORF">KDU71_06990</name>
</gene>
<organism evidence="12 13">
    <name type="scientific">Carboxylicivirga sediminis</name>
    <dbReference type="NCBI Taxonomy" id="2006564"/>
    <lineage>
        <taxon>Bacteria</taxon>
        <taxon>Pseudomonadati</taxon>
        <taxon>Bacteroidota</taxon>
        <taxon>Bacteroidia</taxon>
        <taxon>Marinilabiliales</taxon>
        <taxon>Marinilabiliaceae</taxon>
        <taxon>Carboxylicivirga</taxon>
    </lineage>
</organism>
<sequence>MNENPINGISIRLCVMQIGRRLFFLLLFALIFSTVQVFAQNEVNIAGNVTDISGETLPGVNVSVKGTTNGTITDIDGNFTLTVLENDVLVVSFVGYKTQEVSVNGQVKFEIVLEEDVTDLDEVVVVGYGVQKKSDVTGAISTVKPEELVKRDVATVDQALQGQMAGVTVTQGSGTPGESPNISIRGLGSLNNTSPLYVVDGMMLDDISHINAKDIESLQVLKDASASAIYGSRGANGVIILTTKKGKAGQGKVSFSGYYGVQNFAHTPELTTASEWGMLNNEALLASGQAPLYNNPEALGRGTDWLDAISKKNAAIQSYDLSFSGGTDKSTYFISGQYFNQDGVINKTNYERLSLRVNTEHQIKDWLKVGENLTVTNSSQSTVLEGDEWNNLLITPLNMEPVTPVYNEDGSYAASKNQVNNPVAAIDNTFNKDKSFRVLGNVYADVTLLKGLTFKTNFGANFAFDEGNDYNPVYYVSNTDKNDVNTLFKGHDKETSISWTNTMNYHTTFGENHDFSATAGTDYYEQKFEWDGTTVSNLPTDDEKYRVIDNSRNKKVANSYGSFFENRQISYLARVNYAYNGRYLLTANFRADGSSKFGSNEKWGYFPSFSAGWRIVEEDFMDGVDWVSNLKLRAGWGQIGNQGAIPAYTQSTLASTGLNYVFGIPKSIISGSAFQSLGNDEVKWETVETTNLGLDFGFFRGRLSGSVEYYIKNTRDMLLTPPVPGQTGIETPPWLNAGEMKNTGVELGLNWQDRIGQVRYSIGGNITTINNEVVSLGDASQIDDGDFRSSGNVNRTVVGRPVSNFYGLVAEGLFQNWEEINVYYQNAADGVPDNVAPGDIRYRDADGDGEYDYDFIGSPIPELTYAFNGSISYRGFDFNFLLNGVYSIDVYNGPGYYQLSSRAYWNTAKERLNRWTGEGSTNDPRNARMVNDDSHNTRISSRYIEDGSYLRIQNVQLGYTLPESVVAKLKLESLRVYVSGQNLYTFTEYTGYDPEVGGYGTSIGLDRATYPVPRTITFGMNLSF</sequence>
<dbReference type="NCBIfam" id="TIGR04056">
    <property type="entry name" value="OMP_RagA_SusC"/>
    <property type="match status" value="1"/>
</dbReference>
<dbReference type="NCBIfam" id="TIGR04057">
    <property type="entry name" value="SusC_RagA_signa"/>
    <property type="match status" value="1"/>
</dbReference>
<accession>A0A941F2W2</accession>
<evidence type="ECO:0000259" key="10">
    <source>
        <dbReference type="Pfam" id="PF00593"/>
    </source>
</evidence>
<evidence type="ECO:0000256" key="1">
    <source>
        <dbReference type="ARBA" id="ARBA00004571"/>
    </source>
</evidence>
<dbReference type="InterPro" id="IPR008969">
    <property type="entry name" value="CarboxyPept-like_regulatory"/>
</dbReference>
<dbReference type="Pfam" id="PF07715">
    <property type="entry name" value="Plug"/>
    <property type="match status" value="1"/>
</dbReference>
<keyword evidence="12" id="KW-0675">Receptor</keyword>
<evidence type="ECO:0000313" key="13">
    <source>
        <dbReference type="Proteomes" id="UP000679220"/>
    </source>
</evidence>
<dbReference type="InterPro" id="IPR037066">
    <property type="entry name" value="Plug_dom_sf"/>
</dbReference>
<dbReference type="Pfam" id="PF00593">
    <property type="entry name" value="TonB_dep_Rec_b-barrel"/>
    <property type="match status" value="1"/>
</dbReference>
<keyword evidence="6 8" id="KW-0472">Membrane</keyword>
<feature type="domain" description="TonB-dependent receptor-like beta-barrel" evidence="10">
    <location>
        <begin position="417"/>
        <end position="983"/>
    </location>
</feature>
<reference evidence="12" key="1">
    <citation type="journal article" date="2018" name="Int. J. Syst. Evol. Microbiol.">
        <title>Carboxylicivirga sediminis sp. nov., isolated from coastal sediment.</title>
        <authorList>
            <person name="Wang F.Q."/>
            <person name="Ren L.H."/>
            <person name="Zou R.J."/>
            <person name="Sun Y.Z."/>
            <person name="Liu X.J."/>
            <person name="Jiang F."/>
            <person name="Liu L.J."/>
        </authorList>
    </citation>
    <scope>NUCLEOTIDE SEQUENCE</scope>
    <source>
        <strain evidence="12">JR1</strain>
    </source>
</reference>
<evidence type="ECO:0000256" key="6">
    <source>
        <dbReference type="ARBA" id="ARBA00023136"/>
    </source>
</evidence>
<dbReference type="AlphaFoldDB" id="A0A941F2W2"/>
<dbReference type="EMBL" id="JAGTAR010000008">
    <property type="protein sequence ID" value="MBR8535299.1"/>
    <property type="molecule type" value="Genomic_DNA"/>
</dbReference>